<protein>
    <submittedName>
        <fullName evidence="2">Uncharacterized protein</fullName>
    </submittedName>
</protein>
<organism evidence="2 3">
    <name type="scientific">Dictyocaulus viviparus</name>
    <name type="common">Bovine lungworm</name>
    <dbReference type="NCBI Taxonomy" id="29172"/>
    <lineage>
        <taxon>Eukaryota</taxon>
        <taxon>Metazoa</taxon>
        <taxon>Ecdysozoa</taxon>
        <taxon>Nematoda</taxon>
        <taxon>Chromadorea</taxon>
        <taxon>Rhabditida</taxon>
        <taxon>Rhabditina</taxon>
        <taxon>Rhabditomorpha</taxon>
        <taxon>Strongyloidea</taxon>
        <taxon>Metastrongylidae</taxon>
        <taxon>Dictyocaulus</taxon>
    </lineage>
</organism>
<evidence type="ECO:0000313" key="3">
    <source>
        <dbReference type="Proteomes" id="UP000053766"/>
    </source>
</evidence>
<feature type="signal peptide" evidence="1">
    <location>
        <begin position="1"/>
        <end position="21"/>
    </location>
</feature>
<dbReference type="AlphaFoldDB" id="A0A0D8XKJ3"/>
<evidence type="ECO:0000256" key="1">
    <source>
        <dbReference type="SAM" id="SignalP"/>
    </source>
</evidence>
<proteinExistence type="predicted"/>
<reference evidence="2 3" key="1">
    <citation type="submission" date="2013-11" db="EMBL/GenBank/DDBJ databases">
        <title>Draft genome of the bovine lungworm Dictyocaulus viviparus.</title>
        <authorList>
            <person name="Mitreva M."/>
        </authorList>
    </citation>
    <scope>NUCLEOTIDE SEQUENCE [LARGE SCALE GENOMIC DNA]</scope>
    <source>
        <strain evidence="2 3">HannoverDv2000</strain>
    </source>
</reference>
<feature type="chain" id="PRO_5002335716" evidence="1">
    <location>
        <begin position="22"/>
        <end position="83"/>
    </location>
</feature>
<gene>
    <name evidence="2" type="ORF">DICVIV_09729</name>
</gene>
<accession>A0A0D8XKJ3</accession>
<keyword evidence="3" id="KW-1185">Reference proteome</keyword>
<dbReference type="Proteomes" id="UP000053766">
    <property type="component" value="Unassembled WGS sequence"/>
</dbReference>
<name>A0A0D8XKJ3_DICVI</name>
<evidence type="ECO:0000313" key="2">
    <source>
        <dbReference type="EMBL" id="KJH44257.1"/>
    </source>
</evidence>
<dbReference type="EMBL" id="KN716488">
    <property type="protein sequence ID" value="KJH44257.1"/>
    <property type="molecule type" value="Genomic_DNA"/>
</dbReference>
<keyword evidence="1" id="KW-0732">Signal</keyword>
<sequence length="83" mass="9352">MLRKTMLVILLSMLVFAIVEGYSCHPNSGDSRCLAYCGNYRFTYSSKLFSRDSDTVCATKIIGRAVVKFTKPNYPSKIPETVF</sequence>
<reference evidence="3" key="2">
    <citation type="journal article" date="2016" name="Sci. Rep.">
        <title>Dictyocaulus viviparus genome, variome and transcriptome elucidate lungworm biology and support future intervention.</title>
        <authorList>
            <person name="McNulty S.N."/>
            <person name="Strube C."/>
            <person name="Rosa B.A."/>
            <person name="Martin J.C."/>
            <person name="Tyagi R."/>
            <person name="Choi Y.J."/>
            <person name="Wang Q."/>
            <person name="Hallsworth Pepin K."/>
            <person name="Zhang X."/>
            <person name="Ozersky P."/>
            <person name="Wilson R.K."/>
            <person name="Sternberg P.W."/>
            <person name="Gasser R.B."/>
            <person name="Mitreva M."/>
        </authorList>
    </citation>
    <scope>NUCLEOTIDE SEQUENCE [LARGE SCALE GENOMIC DNA]</scope>
    <source>
        <strain evidence="3">HannoverDv2000</strain>
    </source>
</reference>